<dbReference type="Pfam" id="PF18559">
    <property type="entry name" value="Exop_C"/>
    <property type="match status" value="1"/>
</dbReference>
<dbReference type="InterPro" id="IPR036962">
    <property type="entry name" value="Glyco_hydro_3_N_sf"/>
</dbReference>
<feature type="domain" description="ExoP galactose-binding-like" evidence="5">
    <location>
        <begin position="766"/>
        <end position="887"/>
    </location>
</feature>
<dbReference type="GO" id="GO:0008422">
    <property type="term" value="F:beta-glucosidase activity"/>
    <property type="evidence" value="ECO:0007669"/>
    <property type="project" value="UniProtKB-EC"/>
</dbReference>
<evidence type="ECO:0000256" key="1">
    <source>
        <dbReference type="ARBA" id="ARBA00022801"/>
    </source>
</evidence>
<organism evidence="6 7">
    <name type="scientific">Rhizomicrobium palustre</name>
    <dbReference type="NCBI Taxonomy" id="189966"/>
    <lineage>
        <taxon>Bacteria</taxon>
        <taxon>Pseudomonadati</taxon>
        <taxon>Pseudomonadota</taxon>
        <taxon>Alphaproteobacteria</taxon>
        <taxon>Micropepsales</taxon>
        <taxon>Micropepsaceae</taxon>
        <taxon>Rhizomicrobium</taxon>
    </lineage>
</organism>
<evidence type="ECO:0000313" key="7">
    <source>
        <dbReference type="Proteomes" id="UP000570514"/>
    </source>
</evidence>
<dbReference type="InterPro" id="IPR017853">
    <property type="entry name" value="GH"/>
</dbReference>
<dbReference type="InterPro" id="IPR036881">
    <property type="entry name" value="Glyco_hydro_3_C_sf"/>
</dbReference>
<feature type="region of interest" description="Disordered" evidence="2">
    <location>
        <begin position="916"/>
        <end position="957"/>
    </location>
</feature>
<dbReference type="PANTHER" id="PTHR30620:SF77">
    <property type="entry name" value="LYSOSOMAL BETA GLUCOSIDASE-LIKE"/>
    <property type="match status" value="1"/>
</dbReference>
<dbReference type="InterPro" id="IPR041443">
    <property type="entry name" value="Exop_C"/>
</dbReference>
<comment type="caution">
    <text evidence="6">The sequence shown here is derived from an EMBL/GenBank/DDBJ whole genome shotgun (WGS) entry which is preliminary data.</text>
</comment>
<feature type="domain" description="Glycoside hydrolase family 3 N-terminal" evidence="3">
    <location>
        <begin position="110"/>
        <end position="434"/>
    </location>
</feature>
<evidence type="ECO:0000259" key="3">
    <source>
        <dbReference type="Pfam" id="PF00933"/>
    </source>
</evidence>
<dbReference type="AlphaFoldDB" id="A0A846MVB3"/>
<dbReference type="SUPFAM" id="SSF51445">
    <property type="entry name" value="(Trans)glycosidases"/>
    <property type="match status" value="1"/>
</dbReference>
<evidence type="ECO:0000256" key="2">
    <source>
        <dbReference type="SAM" id="MobiDB-lite"/>
    </source>
</evidence>
<keyword evidence="6" id="KW-0326">Glycosidase</keyword>
<sequence>MKAIPVTPAKRNALVLSVCAFALMGCSTDLGIGDIGDLFSSDQPSAQKPVDSAPTPVAPTPAAPAAPASAPAVDLATSTVIHPELWPLTPPPAKNSAIEAEVQRLLSQMTLEEKIGQMMQPDIKAITPADISQYHLGSILNGGSAGPHGDLRAPAQDWLAAADLYYNASVAVAPGRPVIPTMWGIDAVHGHGHIIGATLFPHNIALGAMRDPDLVRRIGEITAQEIRVTGQEWTFAPTVAVVRDDRWGRTYEGYSEDPGLVAKNAAAMVEGLQGKPGTPDYLRNGHVLASVKHFIGDGATDHGINEGNTTYSETALRDIFAPPYAAAIKAGAQNIMISYSGWRGLKMHVQKELVSDVLVGRMGFPGFVISDYQAIDRVAGCTVSDCPQAANAGIDMFMTANDWKGLYNNLLKEVRDGTIPQARIDEAVSRILRVKLQMGLMSAGKPSSRPFAGRYDLLGSHEHRDIARRAVRESLVLLKNDGGLLPLSPRSHVLVAGDGANNMSKQTGGWTITWQGTATSRADFPHASTIYDGIKANVEASGGTAQLSEDGSFRERPDVAIVVFGEDAYAEGKGDIQTLEYSPNDKRDLKLLQKLQAQGIPVVAVFLSGRPLYVTPEINASNAFVAAWQPGSEGEGVSDMLFANADGSVAFDFRGRLSFSWPRSPDQYDLNIGQEPYFPLFAFGYGLTYGAPQNIGRLAEASAVRPLVRAAATTVATAPSTPASAPLGPVLDRRPLFENGDVTSGWTVTAGGQRVAVKSSVQGLTAQRSENGLSANWASHVPVSLTVTGAPIDLTREADRGMSLSFSIDVDKAPTAPVVLAMGCGPLCGGKLDVSALMKDAAGRPAATINVPLACLKSAGADLTNVTTPFALTTSGNFSVRVSQVRISRESEALTCASVPPVTAAAAVPAGSRRDFYVGSAHSGKKKSGETHVRKKRSANSSSADNKTSKKSRRKHH</sequence>
<evidence type="ECO:0000259" key="4">
    <source>
        <dbReference type="Pfam" id="PF01915"/>
    </source>
</evidence>
<gene>
    <name evidence="6" type="ORF">FHS83_000621</name>
</gene>
<feature type="domain" description="Glycoside hydrolase family 3 C-terminal" evidence="4">
    <location>
        <begin position="475"/>
        <end position="689"/>
    </location>
</feature>
<dbReference type="Pfam" id="PF00933">
    <property type="entry name" value="Glyco_hydro_3"/>
    <property type="match status" value="1"/>
</dbReference>
<keyword evidence="7" id="KW-1185">Reference proteome</keyword>
<dbReference type="PANTHER" id="PTHR30620">
    <property type="entry name" value="PERIPLASMIC BETA-GLUCOSIDASE-RELATED"/>
    <property type="match status" value="1"/>
</dbReference>
<dbReference type="InterPro" id="IPR001764">
    <property type="entry name" value="Glyco_hydro_3_N"/>
</dbReference>
<feature type="region of interest" description="Disordered" evidence="2">
    <location>
        <begin position="43"/>
        <end position="67"/>
    </location>
</feature>
<dbReference type="Gene3D" id="2.60.120.430">
    <property type="entry name" value="Galactose-binding lectin"/>
    <property type="match status" value="1"/>
</dbReference>
<keyword evidence="1 6" id="KW-0378">Hydrolase</keyword>
<dbReference type="EC" id="3.2.1.21" evidence="6"/>
<proteinExistence type="predicted"/>
<evidence type="ECO:0000313" key="6">
    <source>
        <dbReference type="EMBL" id="NIK87303.1"/>
    </source>
</evidence>
<protein>
    <submittedName>
        <fullName evidence="6">Beta-glucosidase</fullName>
        <ecNumber evidence="6">3.2.1.21</ecNumber>
    </submittedName>
</protein>
<dbReference type="InterPro" id="IPR002772">
    <property type="entry name" value="Glyco_hydro_3_C"/>
</dbReference>
<reference evidence="6 7" key="1">
    <citation type="submission" date="2020-03" db="EMBL/GenBank/DDBJ databases">
        <title>Genomic Encyclopedia of Type Strains, Phase IV (KMG-IV): sequencing the most valuable type-strain genomes for metagenomic binning, comparative biology and taxonomic classification.</title>
        <authorList>
            <person name="Goeker M."/>
        </authorList>
    </citation>
    <scope>NUCLEOTIDE SEQUENCE [LARGE SCALE GENOMIC DNA]</scope>
    <source>
        <strain evidence="6 7">DSM 19867</strain>
    </source>
</reference>
<dbReference type="Gene3D" id="3.20.20.300">
    <property type="entry name" value="Glycoside hydrolase, family 3, N-terminal domain"/>
    <property type="match status" value="1"/>
</dbReference>
<evidence type="ECO:0000259" key="5">
    <source>
        <dbReference type="Pfam" id="PF18559"/>
    </source>
</evidence>
<dbReference type="PROSITE" id="PS51257">
    <property type="entry name" value="PROKAR_LIPOPROTEIN"/>
    <property type="match status" value="1"/>
</dbReference>
<dbReference type="InterPro" id="IPR051915">
    <property type="entry name" value="Cellulose_Degrad_GH3"/>
</dbReference>
<dbReference type="Pfam" id="PF01915">
    <property type="entry name" value="Glyco_hydro_3_C"/>
    <property type="match status" value="1"/>
</dbReference>
<dbReference type="SUPFAM" id="SSF52279">
    <property type="entry name" value="Beta-D-glucan exohydrolase, C-terminal domain"/>
    <property type="match status" value="1"/>
</dbReference>
<dbReference type="RefSeq" id="WP_167080784.1">
    <property type="nucleotide sequence ID" value="NZ_BAAADC010000001.1"/>
</dbReference>
<name>A0A846MVB3_9PROT</name>
<dbReference type="Gene3D" id="3.40.50.1700">
    <property type="entry name" value="Glycoside hydrolase family 3 C-terminal domain"/>
    <property type="match status" value="1"/>
</dbReference>
<dbReference type="GO" id="GO:0009251">
    <property type="term" value="P:glucan catabolic process"/>
    <property type="evidence" value="ECO:0007669"/>
    <property type="project" value="TreeGrafter"/>
</dbReference>
<dbReference type="EMBL" id="JAASRM010000001">
    <property type="protein sequence ID" value="NIK87303.1"/>
    <property type="molecule type" value="Genomic_DNA"/>
</dbReference>
<accession>A0A846MVB3</accession>
<dbReference type="Proteomes" id="UP000570514">
    <property type="component" value="Unassembled WGS sequence"/>
</dbReference>
<dbReference type="PRINTS" id="PR00133">
    <property type="entry name" value="GLHYDRLASE3"/>
</dbReference>